<dbReference type="PROSITE" id="PS00086">
    <property type="entry name" value="CYTOCHROME_P450"/>
    <property type="match status" value="1"/>
</dbReference>
<dbReference type="InterPro" id="IPR002401">
    <property type="entry name" value="Cyt_P450_E_grp-I"/>
</dbReference>
<dbReference type="GO" id="GO:0016020">
    <property type="term" value="C:membrane"/>
    <property type="evidence" value="ECO:0007669"/>
    <property type="project" value="UniProtKB-SubCell"/>
</dbReference>
<dbReference type="Gene3D" id="1.10.630.10">
    <property type="entry name" value="Cytochrome P450"/>
    <property type="match status" value="2"/>
</dbReference>
<reference evidence="9" key="2">
    <citation type="journal article" date="2024" name="Plant">
        <title>Genomic evolution and insights into agronomic trait innovations of Sesamum species.</title>
        <authorList>
            <person name="Miao H."/>
            <person name="Wang L."/>
            <person name="Qu L."/>
            <person name="Liu H."/>
            <person name="Sun Y."/>
            <person name="Le M."/>
            <person name="Wang Q."/>
            <person name="Wei S."/>
            <person name="Zheng Y."/>
            <person name="Lin W."/>
            <person name="Duan Y."/>
            <person name="Cao H."/>
            <person name="Xiong S."/>
            <person name="Wang X."/>
            <person name="Wei L."/>
            <person name="Li C."/>
            <person name="Ma Q."/>
            <person name="Ju M."/>
            <person name="Zhao R."/>
            <person name="Li G."/>
            <person name="Mu C."/>
            <person name="Tian Q."/>
            <person name="Mei H."/>
            <person name="Zhang T."/>
            <person name="Gao T."/>
            <person name="Zhang H."/>
        </authorList>
    </citation>
    <scope>NUCLEOTIDE SEQUENCE</scope>
    <source>
        <strain evidence="9">KEN8</strain>
    </source>
</reference>
<evidence type="ECO:0000256" key="3">
    <source>
        <dbReference type="ARBA" id="ARBA00022723"/>
    </source>
</evidence>
<keyword evidence="5 8" id="KW-0560">Oxidoreductase</keyword>
<evidence type="ECO:0000256" key="4">
    <source>
        <dbReference type="ARBA" id="ARBA00022989"/>
    </source>
</evidence>
<dbReference type="GO" id="GO:0004497">
    <property type="term" value="F:monooxygenase activity"/>
    <property type="evidence" value="ECO:0007669"/>
    <property type="project" value="UniProtKB-KW"/>
</dbReference>
<dbReference type="EMBL" id="JACGWM010000002">
    <property type="protein sequence ID" value="KAL0389808.1"/>
    <property type="molecule type" value="Genomic_DNA"/>
</dbReference>
<keyword evidence="8" id="KW-0503">Monooxygenase</keyword>
<organism evidence="9">
    <name type="scientific">Sesamum calycinum</name>
    <dbReference type="NCBI Taxonomy" id="2727403"/>
    <lineage>
        <taxon>Eukaryota</taxon>
        <taxon>Viridiplantae</taxon>
        <taxon>Streptophyta</taxon>
        <taxon>Embryophyta</taxon>
        <taxon>Tracheophyta</taxon>
        <taxon>Spermatophyta</taxon>
        <taxon>Magnoliopsida</taxon>
        <taxon>eudicotyledons</taxon>
        <taxon>Gunneridae</taxon>
        <taxon>Pentapetalae</taxon>
        <taxon>asterids</taxon>
        <taxon>lamiids</taxon>
        <taxon>Lamiales</taxon>
        <taxon>Pedaliaceae</taxon>
        <taxon>Sesamum</taxon>
    </lineage>
</organism>
<keyword evidence="4" id="KW-0472">Membrane</keyword>
<evidence type="ECO:0000256" key="8">
    <source>
        <dbReference type="RuleBase" id="RU000461"/>
    </source>
</evidence>
<protein>
    <submittedName>
        <fullName evidence="9">Beta-amyrin 28-monooxygenase</fullName>
    </submittedName>
</protein>
<keyword evidence="4" id="KW-1133">Transmembrane helix</keyword>
<dbReference type="InterPro" id="IPR017972">
    <property type="entry name" value="Cyt_P450_CS"/>
</dbReference>
<dbReference type="PANTHER" id="PTHR24286:SF209">
    <property type="entry name" value="BETA-AMYRIN 28-OXIDASE-LIKE"/>
    <property type="match status" value="1"/>
</dbReference>
<evidence type="ECO:0000313" key="9">
    <source>
        <dbReference type="EMBL" id="KAL0389808.1"/>
    </source>
</evidence>
<keyword evidence="3 7" id="KW-0479">Metal-binding</keyword>
<gene>
    <name evidence="9" type="ORF">Scaly_0337900</name>
</gene>
<dbReference type="GO" id="GO:0020037">
    <property type="term" value="F:heme binding"/>
    <property type="evidence" value="ECO:0007669"/>
    <property type="project" value="InterPro"/>
</dbReference>
<dbReference type="InterPro" id="IPR036396">
    <property type="entry name" value="Cyt_P450_sf"/>
</dbReference>
<dbReference type="GO" id="GO:0005506">
    <property type="term" value="F:iron ion binding"/>
    <property type="evidence" value="ECO:0007669"/>
    <property type="project" value="InterPro"/>
</dbReference>
<dbReference type="Pfam" id="PF00067">
    <property type="entry name" value="p450"/>
    <property type="match status" value="2"/>
</dbReference>
<dbReference type="InterPro" id="IPR001128">
    <property type="entry name" value="Cyt_P450"/>
</dbReference>
<comment type="cofactor">
    <cofactor evidence="7">
        <name>heme</name>
        <dbReference type="ChEBI" id="CHEBI:30413"/>
    </cofactor>
</comment>
<dbReference type="GO" id="GO:0016125">
    <property type="term" value="P:sterol metabolic process"/>
    <property type="evidence" value="ECO:0007669"/>
    <property type="project" value="TreeGrafter"/>
</dbReference>
<comment type="subcellular location">
    <subcellularLocation>
        <location evidence="1">Membrane</location>
        <topology evidence="1">Single-pass membrane protein</topology>
    </subcellularLocation>
</comment>
<keyword evidence="7 8" id="KW-0349">Heme</keyword>
<evidence type="ECO:0000256" key="2">
    <source>
        <dbReference type="ARBA" id="ARBA00022692"/>
    </source>
</evidence>
<dbReference type="PRINTS" id="PR00463">
    <property type="entry name" value="EP450I"/>
</dbReference>
<accession>A0AAW2SDM6</accession>
<sequence length="569" mass="64521">MEFLGAGLEGTPEKFIKERSEKYKSQVFKTSLMGEPMVVLCGAAGNKFLFSNENKLVTVWWPSSVRQLLGHCLATSSGDEGKQMRKMVSYFVSPDAFTRLYIRTMDLVSQQHIKTHWQGKEEVKISPTTKLYTFELACRLFMSLEDQEQISKLATLFNVFLKGIISVPVNFPGTRFYKAKRATSAIKNQLQKIVRQRRAALEQRTAIPSQDLLSHLLVAPDENGKFMSEPVIVNNILMLLFAGHDTSSVAITMLMKNLAQLPDIYEKVLRGKEELKVFPAIKLYTFELACRLFMSIEEPTQIKRLAALFNIFLGGIISIPLNFPGTRFYKAKRATASIKKELRVILRHRKERLGQQDAVALEDLLSHLLVCPDENGKFMSESDIINNILLLLFAGHDTSSCAITMLIKTLAEHPQVYDKVLREQSEIASSKEAGECLHWEDIQKMKYTWNVVSETLRLWPPVTGAFREALFYWDTSLTHTDSSLFPDSTKFDPSRFDGAGPTPYSFVPFGGGPRMCLGKEFARLEILTFLHNVIPQFRWNLLIPGEKIICDPIPTPVEGLPIRLHPHKA</sequence>
<feature type="binding site" description="axial binding residue" evidence="7">
    <location>
        <position position="516"/>
    </location>
    <ligand>
        <name>heme</name>
        <dbReference type="ChEBI" id="CHEBI:30413"/>
    </ligand>
    <ligandPart>
        <name>Fe</name>
        <dbReference type="ChEBI" id="CHEBI:18248"/>
    </ligandPart>
</feature>
<keyword evidence="2" id="KW-0812">Transmembrane</keyword>
<dbReference type="SUPFAM" id="SSF48264">
    <property type="entry name" value="Cytochrome P450"/>
    <property type="match status" value="2"/>
</dbReference>
<proteinExistence type="inferred from homology"/>
<comment type="caution">
    <text evidence="9">The sequence shown here is derived from an EMBL/GenBank/DDBJ whole genome shotgun (WGS) entry which is preliminary data.</text>
</comment>
<evidence type="ECO:0000256" key="7">
    <source>
        <dbReference type="PIRSR" id="PIRSR602401-1"/>
    </source>
</evidence>
<dbReference type="CDD" id="cd11043">
    <property type="entry name" value="CYP90-like"/>
    <property type="match status" value="1"/>
</dbReference>
<comment type="similarity">
    <text evidence="8">Belongs to the cytochrome P450 family.</text>
</comment>
<evidence type="ECO:0000256" key="1">
    <source>
        <dbReference type="ARBA" id="ARBA00004167"/>
    </source>
</evidence>
<name>A0AAW2SDM6_9LAMI</name>
<keyword evidence="6 7" id="KW-0408">Iron</keyword>
<dbReference type="PANTHER" id="PTHR24286">
    <property type="entry name" value="CYTOCHROME P450 26"/>
    <property type="match status" value="1"/>
</dbReference>
<dbReference type="AlphaFoldDB" id="A0AAW2SDM6"/>
<dbReference type="GO" id="GO:0016705">
    <property type="term" value="F:oxidoreductase activity, acting on paired donors, with incorporation or reduction of molecular oxygen"/>
    <property type="evidence" value="ECO:0007669"/>
    <property type="project" value="InterPro"/>
</dbReference>
<evidence type="ECO:0000256" key="6">
    <source>
        <dbReference type="ARBA" id="ARBA00023004"/>
    </source>
</evidence>
<reference evidence="9" key="1">
    <citation type="submission" date="2020-06" db="EMBL/GenBank/DDBJ databases">
        <authorList>
            <person name="Li T."/>
            <person name="Hu X."/>
            <person name="Zhang T."/>
            <person name="Song X."/>
            <person name="Zhang H."/>
            <person name="Dai N."/>
            <person name="Sheng W."/>
            <person name="Hou X."/>
            <person name="Wei L."/>
        </authorList>
    </citation>
    <scope>NUCLEOTIDE SEQUENCE</scope>
    <source>
        <strain evidence="9">KEN8</strain>
        <tissue evidence="9">Leaf</tissue>
    </source>
</reference>
<dbReference type="PRINTS" id="PR00385">
    <property type="entry name" value="P450"/>
</dbReference>
<evidence type="ECO:0000256" key="5">
    <source>
        <dbReference type="ARBA" id="ARBA00023002"/>
    </source>
</evidence>